<dbReference type="Pfam" id="PF00172">
    <property type="entry name" value="Zn_clus"/>
    <property type="match status" value="1"/>
</dbReference>
<dbReference type="GO" id="GO:0000981">
    <property type="term" value="F:DNA-binding transcription factor activity, RNA polymerase II-specific"/>
    <property type="evidence" value="ECO:0007669"/>
    <property type="project" value="InterPro"/>
</dbReference>
<keyword evidence="4" id="KW-1185">Reference proteome</keyword>
<evidence type="ECO:0000259" key="2">
    <source>
        <dbReference type="PROSITE" id="PS50048"/>
    </source>
</evidence>
<dbReference type="PANTHER" id="PTHR47657:SF7">
    <property type="entry name" value="STEROL REGULATORY ELEMENT-BINDING PROTEIN ECM22"/>
    <property type="match status" value="1"/>
</dbReference>
<organism evidence="3 4">
    <name type="scientific">Fusarium ambrosium</name>
    <dbReference type="NCBI Taxonomy" id="131363"/>
    <lineage>
        <taxon>Eukaryota</taxon>
        <taxon>Fungi</taxon>
        <taxon>Dikarya</taxon>
        <taxon>Ascomycota</taxon>
        <taxon>Pezizomycotina</taxon>
        <taxon>Sordariomycetes</taxon>
        <taxon>Hypocreomycetidae</taxon>
        <taxon>Hypocreales</taxon>
        <taxon>Nectriaceae</taxon>
        <taxon>Fusarium</taxon>
        <taxon>Fusarium solani species complex</taxon>
    </lineage>
</organism>
<accession>A0A428UW78</accession>
<dbReference type="SUPFAM" id="SSF57701">
    <property type="entry name" value="Zn2/Cys6 DNA-binding domain"/>
    <property type="match status" value="1"/>
</dbReference>
<dbReference type="PROSITE" id="PS50048">
    <property type="entry name" value="ZN2_CY6_FUNGAL_2"/>
    <property type="match status" value="1"/>
</dbReference>
<name>A0A428UW78_9HYPO</name>
<evidence type="ECO:0000313" key="3">
    <source>
        <dbReference type="EMBL" id="RSM18549.1"/>
    </source>
</evidence>
<dbReference type="Gene3D" id="4.10.240.10">
    <property type="entry name" value="Zn(2)-C6 fungal-type DNA-binding domain"/>
    <property type="match status" value="1"/>
</dbReference>
<dbReference type="InterPro" id="IPR001138">
    <property type="entry name" value="Zn2Cys6_DnaBD"/>
</dbReference>
<sequence>MQQARSTRAGYKKSRNGCARCKKRRVKCDEEVPCSACYEPGQFLYLPGSVLLIKWAYINMKVNKTGDKYEPRPVLASGGYHRLNIITHHCTLKSTSLTPIPQLLGNNFLIPL</sequence>
<protein>
    <recommendedName>
        <fullName evidence="2">Zn(2)-C6 fungal-type domain-containing protein</fullName>
    </recommendedName>
</protein>
<dbReference type="EMBL" id="NIZV01000021">
    <property type="protein sequence ID" value="RSM18549.1"/>
    <property type="molecule type" value="Genomic_DNA"/>
</dbReference>
<dbReference type="AlphaFoldDB" id="A0A428UW78"/>
<keyword evidence="1" id="KW-0539">Nucleus</keyword>
<dbReference type="GO" id="GO:0008270">
    <property type="term" value="F:zinc ion binding"/>
    <property type="evidence" value="ECO:0007669"/>
    <property type="project" value="InterPro"/>
</dbReference>
<dbReference type="InterPro" id="IPR036864">
    <property type="entry name" value="Zn2-C6_fun-type_DNA-bd_sf"/>
</dbReference>
<evidence type="ECO:0000256" key="1">
    <source>
        <dbReference type="ARBA" id="ARBA00023242"/>
    </source>
</evidence>
<dbReference type="PANTHER" id="PTHR47657">
    <property type="entry name" value="STEROL REGULATORY ELEMENT-BINDING PROTEIN ECM22"/>
    <property type="match status" value="1"/>
</dbReference>
<dbReference type="InterPro" id="IPR052400">
    <property type="entry name" value="Zn2-C6_fungal_TF"/>
</dbReference>
<feature type="domain" description="Zn(2)-C6 fungal-type" evidence="2">
    <location>
        <begin position="17"/>
        <end position="37"/>
    </location>
</feature>
<dbReference type="CDD" id="cd00067">
    <property type="entry name" value="GAL4"/>
    <property type="match status" value="1"/>
</dbReference>
<evidence type="ECO:0000313" key="4">
    <source>
        <dbReference type="Proteomes" id="UP000288429"/>
    </source>
</evidence>
<comment type="caution">
    <text evidence="3">The sequence shown here is derived from an EMBL/GenBank/DDBJ whole genome shotgun (WGS) entry which is preliminary data.</text>
</comment>
<dbReference type="Proteomes" id="UP000288429">
    <property type="component" value="Unassembled WGS sequence"/>
</dbReference>
<reference evidence="3 4" key="1">
    <citation type="submission" date="2017-06" db="EMBL/GenBank/DDBJ databases">
        <title>Cmopartive genomic analysis of Ambrosia Fusariam Clade fungi.</title>
        <authorList>
            <person name="Stajich J.E."/>
            <person name="Carrillo J."/>
            <person name="Kijimoto T."/>
            <person name="Eskalen A."/>
            <person name="O'Donnell K."/>
            <person name="Kasson M."/>
        </authorList>
    </citation>
    <scope>NUCLEOTIDE SEQUENCE [LARGE SCALE GENOMIC DNA]</scope>
    <source>
        <strain evidence="3 4">NRRL 20438</strain>
    </source>
</reference>
<gene>
    <name evidence="3" type="ORF">CDV31_002685</name>
</gene>
<proteinExistence type="predicted"/>